<dbReference type="Proteomes" id="UP000789901">
    <property type="component" value="Unassembled WGS sequence"/>
</dbReference>
<reference evidence="1 2" key="1">
    <citation type="submission" date="2021-06" db="EMBL/GenBank/DDBJ databases">
        <authorList>
            <person name="Kallberg Y."/>
            <person name="Tangrot J."/>
            <person name="Rosling A."/>
        </authorList>
    </citation>
    <scope>NUCLEOTIDE SEQUENCE [LARGE SCALE GENOMIC DNA]</scope>
    <source>
        <strain evidence="1 2">120-4 pot B 10/14</strain>
    </source>
</reference>
<keyword evidence="2" id="KW-1185">Reference proteome</keyword>
<name>A0ABN7VT99_GIGMA</name>
<protein>
    <submittedName>
        <fullName evidence="1">41988_t:CDS:1</fullName>
    </submittedName>
</protein>
<sequence>MDVMELVHVFVTSNNTMDVMESDPLWMLWSQSNVFVPCNNIMDVMESDRVFGPFNNCTMDVMESDRVFGTFNNSIRGAMESKDVFKPFDEILVDKSIVESGCTFVTFDEAHTTIKRYASVLKHNHYLYLDALKFITVMRKLDKDDLGRKYTHKPDVYNAVSCYCQRKLQGLGEIKMLFMTLCDDKNIVGYAALKETCNTE</sequence>
<evidence type="ECO:0000313" key="2">
    <source>
        <dbReference type="Proteomes" id="UP000789901"/>
    </source>
</evidence>
<dbReference type="EMBL" id="CAJVQB010020685">
    <property type="protein sequence ID" value="CAG8795108.1"/>
    <property type="molecule type" value="Genomic_DNA"/>
</dbReference>
<proteinExistence type="predicted"/>
<organism evidence="1 2">
    <name type="scientific">Gigaspora margarita</name>
    <dbReference type="NCBI Taxonomy" id="4874"/>
    <lineage>
        <taxon>Eukaryota</taxon>
        <taxon>Fungi</taxon>
        <taxon>Fungi incertae sedis</taxon>
        <taxon>Mucoromycota</taxon>
        <taxon>Glomeromycotina</taxon>
        <taxon>Glomeromycetes</taxon>
        <taxon>Diversisporales</taxon>
        <taxon>Gigasporaceae</taxon>
        <taxon>Gigaspora</taxon>
    </lineage>
</organism>
<comment type="caution">
    <text evidence="1">The sequence shown here is derived from an EMBL/GenBank/DDBJ whole genome shotgun (WGS) entry which is preliminary data.</text>
</comment>
<accession>A0ABN7VT99</accession>
<evidence type="ECO:0000313" key="1">
    <source>
        <dbReference type="EMBL" id="CAG8795108.1"/>
    </source>
</evidence>
<gene>
    <name evidence="1" type="ORF">GMARGA_LOCUS21919</name>
</gene>